<sequence>MSARPRKRRLGGPQRSDSERAWSVDDALRQYNTLLDWLRTGDGTRGVYLAYDQVYLGNCPAPYAAESDRWTLAELSASDSAAAIAETPPMWCDPPMVAPPAP</sequence>
<dbReference type="Proteomes" id="UP000198228">
    <property type="component" value="Chromosome I"/>
</dbReference>
<gene>
    <name evidence="2" type="ORF">GA0074696_3612</name>
</gene>
<evidence type="ECO:0000256" key="1">
    <source>
        <dbReference type="SAM" id="MobiDB-lite"/>
    </source>
</evidence>
<accession>A0A1C4YS27</accession>
<feature type="compositionally biased region" description="Basic residues" evidence="1">
    <location>
        <begin position="1"/>
        <end position="10"/>
    </location>
</feature>
<evidence type="ECO:0000313" key="2">
    <source>
        <dbReference type="EMBL" id="SCF23131.1"/>
    </source>
</evidence>
<dbReference type="AlphaFoldDB" id="A0A1C4YS27"/>
<feature type="region of interest" description="Disordered" evidence="1">
    <location>
        <begin position="1"/>
        <end position="21"/>
    </location>
</feature>
<proteinExistence type="predicted"/>
<evidence type="ECO:0000313" key="3">
    <source>
        <dbReference type="Proteomes" id="UP000198228"/>
    </source>
</evidence>
<dbReference type="RefSeq" id="WP_088962164.1">
    <property type="nucleotide sequence ID" value="NZ_LT607410.1"/>
</dbReference>
<organism evidence="2 3">
    <name type="scientific">Micromonospora purpureochromogenes</name>
    <dbReference type="NCBI Taxonomy" id="47872"/>
    <lineage>
        <taxon>Bacteria</taxon>
        <taxon>Bacillati</taxon>
        <taxon>Actinomycetota</taxon>
        <taxon>Actinomycetes</taxon>
        <taxon>Micromonosporales</taxon>
        <taxon>Micromonosporaceae</taxon>
        <taxon>Micromonospora</taxon>
    </lineage>
</organism>
<reference evidence="2 3" key="1">
    <citation type="submission" date="2016-06" db="EMBL/GenBank/DDBJ databases">
        <authorList>
            <person name="Kjaerup R.B."/>
            <person name="Dalgaard T.S."/>
            <person name="Juul-Madsen H.R."/>
        </authorList>
    </citation>
    <scope>NUCLEOTIDE SEQUENCE [LARGE SCALE GENOMIC DNA]</scope>
    <source>
        <strain evidence="2 3">DSM 43821</strain>
    </source>
</reference>
<dbReference type="EMBL" id="LT607410">
    <property type="protein sequence ID" value="SCF23131.1"/>
    <property type="molecule type" value="Genomic_DNA"/>
</dbReference>
<protein>
    <submittedName>
        <fullName evidence="2">Uncharacterized protein</fullName>
    </submittedName>
</protein>
<name>A0A1C4YS27_9ACTN</name>